<dbReference type="AlphaFoldDB" id="A0A8H3W2Z4"/>
<dbReference type="GO" id="GO:0008270">
    <property type="term" value="F:zinc ion binding"/>
    <property type="evidence" value="ECO:0007669"/>
    <property type="project" value="InterPro"/>
</dbReference>
<evidence type="ECO:0000256" key="2">
    <source>
        <dbReference type="ARBA" id="ARBA00022723"/>
    </source>
</evidence>
<organism evidence="6 7">
    <name type="scientific">Colletotrichum asianum</name>
    <dbReference type="NCBI Taxonomy" id="702518"/>
    <lineage>
        <taxon>Eukaryota</taxon>
        <taxon>Fungi</taxon>
        <taxon>Dikarya</taxon>
        <taxon>Ascomycota</taxon>
        <taxon>Pezizomycotina</taxon>
        <taxon>Sordariomycetes</taxon>
        <taxon>Hypocreomycetidae</taxon>
        <taxon>Glomerellales</taxon>
        <taxon>Glomerellaceae</taxon>
        <taxon>Colletotrichum</taxon>
        <taxon>Colletotrichum gloeosporioides species complex</taxon>
    </lineage>
</organism>
<dbReference type="InterPro" id="IPR007219">
    <property type="entry name" value="XnlR_reg_dom"/>
</dbReference>
<dbReference type="OrthoDB" id="3945418at2759"/>
<comment type="caution">
    <text evidence="6">The sequence shown here is derived from an EMBL/GenBank/DDBJ whole genome shotgun (WGS) entry which is preliminary data.</text>
</comment>
<keyword evidence="2" id="KW-0479">Metal-binding</keyword>
<dbReference type="GO" id="GO:0004497">
    <property type="term" value="F:monooxygenase activity"/>
    <property type="evidence" value="ECO:0007669"/>
    <property type="project" value="InterPro"/>
</dbReference>
<evidence type="ECO:0000313" key="7">
    <source>
        <dbReference type="Proteomes" id="UP000434172"/>
    </source>
</evidence>
<dbReference type="Pfam" id="PF04082">
    <property type="entry name" value="Fungal_trans"/>
    <property type="match status" value="1"/>
</dbReference>
<accession>A0A8H3W2Z4</accession>
<evidence type="ECO:0000256" key="3">
    <source>
        <dbReference type="ARBA" id="ARBA00023004"/>
    </source>
</evidence>
<dbReference type="PANTHER" id="PTHR46696:SF6">
    <property type="entry name" value="P450, PUTATIVE (EUROFUNG)-RELATED"/>
    <property type="match status" value="1"/>
</dbReference>
<dbReference type="InterPro" id="IPR036396">
    <property type="entry name" value="Cyt_P450_sf"/>
</dbReference>
<dbReference type="GO" id="GO:0003677">
    <property type="term" value="F:DNA binding"/>
    <property type="evidence" value="ECO:0007669"/>
    <property type="project" value="InterPro"/>
</dbReference>
<dbReference type="CDD" id="cd12148">
    <property type="entry name" value="fungal_TF_MHR"/>
    <property type="match status" value="1"/>
</dbReference>
<evidence type="ECO:0000256" key="1">
    <source>
        <dbReference type="ARBA" id="ARBA00010617"/>
    </source>
</evidence>
<dbReference type="PANTHER" id="PTHR46696">
    <property type="entry name" value="P450, PUTATIVE (EUROFUNG)-RELATED"/>
    <property type="match status" value="1"/>
</dbReference>
<dbReference type="Pfam" id="PF00067">
    <property type="entry name" value="p450"/>
    <property type="match status" value="1"/>
</dbReference>
<dbReference type="InterPro" id="IPR001128">
    <property type="entry name" value="Cyt_P450"/>
</dbReference>
<gene>
    <name evidence="6" type="ORF">GQ607_014468</name>
</gene>
<evidence type="ECO:0000256" key="4">
    <source>
        <dbReference type="ARBA" id="ARBA00023242"/>
    </source>
</evidence>
<dbReference type="Gene3D" id="1.10.630.10">
    <property type="entry name" value="Cytochrome P450"/>
    <property type="match status" value="1"/>
</dbReference>
<keyword evidence="7" id="KW-1185">Reference proteome</keyword>
<evidence type="ECO:0000313" key="6">
    <source>
        <dbReference type="EMBL" id="KAF0318342.1"/>
    </source>
</evidence>
<name>A0A8H3W2Z4_9PEZI</name>
<evidence type="ECO:0000259" key="5">
    <source>
        <dbReference type="Pfam" id="PF04082"/>
    </source>
</evidence>
<dbReference type="SUPFAM" id="SSF48264">
    <property type="entry name" value="Cytochrome P450"/>
    <property type="match status" value="1"/>
</dbReference>
<dbReference type="InterPro" id="IPR017972">
    <property type="entry name" value="Cyt_P450_CS"/>
</dbReference>
<dbReference type="GO" id="GO:0020037">
    <property type="term" value="F:heme binding"/>
    <property type="evidence" value="ECO:0007669"/>
    <property type="project" value="InterPro"/>
</dbReference>
<dbReference type="EMBL" id="WOWK01000112">
    <property type="protein sequence ID" value="KAF0318342.1"/>
    <property type="molecule type" value="Genomic_DNA"/>
</dbReference>
<dbReference type="Proteomes" id="UP000434172">
    <property type="component" value="Unassembled WGS sequence"/>
</dbReference>
<dbReference type="PROSITE" id="PS00086">
    <property type="entry name" value="CYTOCHROME_P450"/>
    <property type="match status" value="1"/>
</dbReference>
<dbReference type="GO" id="GO:0016705">
    <property type="term" value="F:oxidoreductase activity, acting on paired donors, with incorporation or reduction of molecular oxygen"/>
    <property type="evidence" value="ECO:0007669"/>
    <property type="project" value="InterPro"/>
</dbReference>
<comment type="similarity">
    <text evidence="1">Belongs to the cytochrome P450 family.</text>
</comment>
<dbReference type="GO" id="GO:0005506">
    <property type="term" value="F:iron ion binding"/>
    <property type="evidence" value="ECO:0007669"/>
    <property type="project" value="InterPro"/>
</dbReference>
<dbReference type="GO" id="GO:0006351">
    <property type="term" value="P:DNA-templated transcription"/>
    <property type="evidence" value="ECO:0007669"/>
    <property type="project" value="InterPro"/>
</dbReference>
<protein>
    <submittedName>
        <fullName evidence="6">C2H2 type zinc finger domain protein</fullName>
    </submittedName>
</protein>
<proteinExistence type="inferred from homology"/>
<reference evidence="6 7" key="1">
    <citation type="submission" date="2019-12" db="EMBL/GenBank/DDBJ databases">
        <title>A genome sequence resource for the geographically widespread anthracnose pathogen Colletotrichum asianum.</title>
        <authorList>
            <person name="Meng Y."/>
        </authorList>
    </citation>
    <scope>NUCLEOTIDE SEQUENCE [LARGE SCALE GENOMIC DNA]</scope>
    <source>
        <strain evidence="6 7">ICMP 18580</strain>
    </source>
</reference>
<feature type="domain" description="Xylanolytic transcriptional activator regulatory" evidence="5">
    <location>
        <begin position="400"/>
        <end position="552"/>
    </location>
</feature>
<dbReference type="InterPro" id="IPR002397">
    <property type="entry name" value="Cyt_P450_B"/>
</dbReference>
<keyword evidence="4" id="KW-0539">Nucleus</keyword>
<keyword evidence="3" id="KW-0408">Iron</keyword>
<sequence>MAAISISEQAQGGSIPFDIDKSAAVISNDPAKIYEEYRYLRKECPLIHTSQYGGYWLLTRYDDVKRAALDSETYISSVRAVVPSDPRGIRRPPLNFDAPAHTPFRTALERTVKPARLRRLREPLQKHAEAELAPLIARGRGDISAEFAANFVARMESEWLNLEPDVAPKLAVTAASWLNAWRMQDGETVKANSQKMYQIAQELLADRRMHPRNPEEDPASSLLLERDADGHPLKEEHLIGCLRQSLVVGVVAPPILIGSICNHLSKDKDLQDRLREDESLIPAALEEFLRLYSPYRGFARTTSQEVCLHGKTIHPKEPTTLCYTAANRDPEVFENPDEFIIHRENIASHMGFGRGRHRCAGMPLARLALDIVLRVILRSTKDFEVDELSDLTPRFLDSSLHMFFTKFVPILPIIHRPTFVYRDCSAPLLLNAIALGSLFLGTEDATVKGEALWRLAYTAIATSWPEMTGHKREHDACSGVELVLTALLSQIYAALSRNRTLRMTSQTFYGLSMHWAQYCGMYDLVPYRQTLPQNHDSIETKMHAWRSWAARETQLRTLLGLCIIDGVVPQFSGNLVNTWSATNSLPLSADEDAFAAETVDEWIEVMVSRGHNTGSGPDRFSDLYHSLVPDGTHMGPVYCLPGLLTIRILLEILASLTNDFERLNKGSQAQVAQKLGAVKALVTLRTHLAQSTTLSAADKTIGLLRWHTVCLDLVVSTARGARRMCYHYNITQHIFGGKKREEPSRIDPNAWTQGLRARKCLLHAMEIHKIASEIPLGIIHDTCLPGALFAAATTFSSFALPGLSKVLVPPSVDWSMVILQGLDDTGQNTTTSTADVSKDTLAFLTNNVNPQPPGWIARNLVYELSAIRILLHSLSQHWGVTREMEEVVGAWEARCS</sequence>
<dbReference type="PRINTS" id="PR00359">
    <property type="entry name" value="BP450"/>
</dbReference>